<sequence length="104" mass="11926">MVKTGKKVSKECIYKQLKKLKPILEQNFGVVKIGIFGSVARGDNTVNSDVDILVEIQKTKFSLIDFVKLKQFLEEKLECKVDLVMKRAIKPKLKKDILNEVIYV</sequence>
<dbReference type="RefSeq" id="WP_283400977.1">
    <property type="nucleotide sequence ID" value="NZ_FXUB01000005.1"/>
</dbReference>
<protein>
    <recommendedName>
        <fullName evidence="10">Polymerase nucleotidyl transferase domain-containing protein</fullName>
    </recommendedName>
</protein>
<reference evidence="11 12" key="1">
    <citation type="submission" date="2017-05" db="EMBL/GenBank/DDBJ databases">
        <authorList>
            <person name="Varghese N."/>
            <person name="Submissions S."/>
        </authorList>
    </citation>
    <scope>NUCLEOTIDE SEQUENCE [LARGE SCALE GENOMIC DNA]</scope>
    <source>
        <strain evidence="11 12">DSM 15522</strain>
    </source>
</reference>
<evidence type="ECO:0000256" key="7">
    <source>
        <dbReference type="ARBA" id="ARBA00022840"/>
    </source>
</evidence>
<evidence type="ECO:0000256" key="2">
    <source>
        <dbReference type="ARBA" id="ARBA00022649"/>
    </source>
</evidence>
<dbReference type="InterPro" id="IPR043519">
    <property type="entry name" value="NT_sf"/>
</dbReference>
<dbReference type="Gene3D" id="3.30.460.10">
    <property type="entry name" value="Beta Polymerase, domain 2"/>
    <property type="match status" value="1"/>
</dbReference>
<evidence type="ECO:0000256" key="4">
    <source>
        <dbReference type="ARBA" id="ARBA00022695"/>
    </source>
</evidence>
<dbReference type="InterPro" id="IPR052038">
    <property type="entry name" value="Type-VII_TA_antitoxin"/>
</dbReference>
<comment type="cofactor">
    <cofactor evidence="1">
        <name>Mg(2+)</name>
        <dbReference type="ChEBI" id="CHEBI:18420"/>
    </cofactor>
</comment>
<name>A0ABY1NUY0_9BACT</name>
<accession>A0ABY1NUY0</accession>
<evidence type="ECO:0000259" key="10">
    <source>
        <dbReference type="Pfam" id="PF01909"/>
    </source>
</evidence>
<organism evidence="11 12">
    <name type="scientific">Desulfurobacterium pacificum</name>
    <dbReference type="NCBI Taxonomy" id="240166"/>
    <lineage>
        <taxon>Bacteria</taxon>
        <taxon>Pseudomonadati</taxon>
        <taxon>Aquificota</taxon>
        <taxon>Aquificia</taxon>
        <taxon>Desulfurobacteriales</taxon>
        <taxon>Desulfurobacteriaceae</taxon>
        <taxon>Desulfurobacterium</taxon>
    </lineage>
</organism>
<keyword evidence="6" id="KW-0547">Nucleotide-binding</keyword>
<gene>
    <name evidence="11" type="ORF">SAMN06265339_1531</name>
</gene>
<keyword evidence="4" id="KW-0548">Nucleotidyltransferase</keyword>
<evidence type="ECO:0000256" key="6">
    <source>
        <dbReference type="ARBA" id="ARBA00022741"/>
    </source>
</evidence>
<proteinExistence type="inferred from homology"/>
<keyword evidence="5" id="KW-0479">Metal-binding</keyword>
<dbReference type="Pfam" id="PF01909">
    <property type="entry name" value="NTP_transf_2"/>
    <property type="match status" value="1"/>
</dbReference>
<dbReference type="EMBL" id="FXUB01000005">
    <property type="protein sequence ID" value="SMP17497.1"/>
    <property type="molecule type" value="Genomic_DNA"/>
</dbReference>
<evidence type="ECO:0000256" key="8">
    <source>
        <dbReference type="ARBA" id="ARBA00022842"/>
    </source>
</evidence>
<dbReference type="Proteomes" id="UP001157911">
    <property type="component" value="Unassembled WGS sequence"/>
</dbReference>
<keyword evidence="12" id="KW-1185">Reference proteome</keyword>
<dbReference type="SUPFAM" id="SSF81301">
    <property type="entry name" value="Nucleotidyltransferase"/>
    <property type="match status" value="1"/>
</dbReference>
<evidence type="ECO:0000256" key="1">
    <source>
        <dbReference type="ARBA" id="ARBA00001946"/>
    </source>
</evidence>
<keyword evidence="7" id="KW-0067">ATP-binding</keyword>
<evidence type="ECO:0000256" key="3">
    <source>
        <dbReference type="ARBA" id="ARBA00022679"/>
    </source>
</evidence>
<dbReference type="PANTHER" id="PTHR33571:SF14">
    <property type="entry name" value="PROTEIN ADENYLYLTRANSFERASE MJ0435-RELATED"/>
    <property type="match status" value="1"/>
</dbReference>
<keyword evidence="8" id="KW-0460">Magnesium</keyword>
<comment type="caution">
    <text evidence="11">The sequence shown here is derived from an EMBL/GenBank/DDBJ whole genome shotgun (WGS) entry which is preliminary data.</text>
</comment>
<keyword evidence="3" id="KW-0808">Transferase</keyword>
<evidence type="ECO:0000256" key="9">
    <source>
        <dbReference type="ARBA" id="ARBA00038276"/>
    </source>
</evidence>
<dbReference type="InterPro" id="IPR002934">
    <property type="entry name" value="Polymerase_NTP_transf_dom"/>
</dbReference>
<evidence type="ECO:0000313" key="11">
    <source>
        <dbReference type="EMBL" id="SMP17497.1"/>
    </source>
</evidence>
<evidence type="ECO:0000256" key="5">
    <source>
        <dbReference type="ARBA" id="ARBA00022723"/>
    </source>
</evidence>
<dbReference type="CDD" id="cd05403">
    <property type="entry name" value="NT_KNTase_like"/>
    <property type="match status" value="1"/>
</dbReference>
<feature type="domain" description="Polymerase nucleotidyl transferase" evidence="10">
    <location>
        <begin position="17"/>
        <end position="104"/>
    </location>
</feature>
<keyword evidence="2" id="KW-1277">Toxin-antitoxin system</keyword>
<comment type="similarity">
    <text evidence="9">Belongs to the MntA antitoxin family.</text>
</comment>
<evidence type="ECO:0000313" key="12">
    <source>
        <dbReference type="Proteomes" id="UP001157911"/>
    </source>
</evidence>
<dbReference type="PANTHER" id="PTHR33571">
    <property type="entry name" value="SSL8005 PROTEIN"/>
    <property type="match status" value="1"/>
</dbReference>